<proteinExistence type="predicted"/>
<protein>
    <submittedName>
        <fullName evidence="2">Uncharacterized protein</fullName>
    </submittedName>
</protein>
<evidence type="ECO:0000313" key="3">
    <source>
        <dbReference type="Proteomes" id="UP001595833"/>
    </source>
</evidence>
<comment type="caution">
    <text evidence="2">The sequence shown here is derived from an EMBL/GenBank/DDBJ whole genome shotgun (WGS) entry which is preliminary data.</text>
</comment>
<keyword evidence="1" id="KW-0472">Membrane</keyword>
<dbReference type="Proteomes" id="UP001595833">
    <property type="component" value="Unassembled WGS sequence"/>
</dbReference>
<dbReference type="EMBL" id="JBHSJB010000011">
    <property type="protein sequence ID" value="MFC5054769.1"/>
    <property type="molecule type" value="Genomic_DNA"/>
</dbReference>
<keyword evidence="1" id="KW-0812">Transmembrane</keyword>
<dbReference type="RefSeq" id="WP_344033922.1">
    <property type="nucleotide sequence ID" value="NZ_BAAAKE010000001.1"/>
</dbReference>
<evidence type="ECO:0000313" key="2">
    <source>
        <dbReference type="EMBL" id="MFC5054769.1"/>
    </source>
</evidence>
<feature type="transmembrane region" description="Helical" evidence="1">
    <location>
        <begin position="16"/>
        <end position="35"/>
    </location>
</feature>
<feature type="transmembrane region" description="Helical" evidence="1">
    <location>
        <begin position="116"/>
        <end position="139"/>
    </location>
</feature>
<evidence type="ECO:0000256" key="1">
    <source>
        <dbReference type="SAM" id="Phobius"/>
    </source>
</evidence>
<feature type="transmembrane region" description="Helical" evidence="1">
    <location>
        <begin position="55"/>
        <end position="79"/>
    </location>
</feature>
<organism evidence="2 3">
    <name type="scientific">Saccharothrix xinjiangensis</name>
    <dbReference type="NCBI Taxonomy" id="204798"/>
    <lineage>
        <taxon>Bacteria</taxon>
        <taxon>Bacillati</taxon>
        <taxon>Actinomycetota</taxon>
        <taxon>Actinomycetes</taxon>
        <taxon>Pseudonocardiales</taxon>
        <taxon>Pseudonocardiaceae</taxon>
        <taxon>Saccharothrix</taxon>
    </lineage>
</organism>
<gene>
    <name evidence="2" type="ORF">ACFPFM_13510</name>
</gene>
<reference evidence="3" key="1">
    <citation type="journal article" date="2019" name="Int. J. Syst. Evol. Microbiol.">
        <title>The Global Catalogue of Microorganisms (GCM) 10K type strain sequencing project: providing services to taxonomists for standard genome sequencing and annotation.</title>
        <authorList>
            <consortium name="The Broad Institute Genomics Platform"/>
            <consortium name="The Broad Institute Genome Sequencing Center for Infectious Disease"/>
            <person name="Wu L."/>
            <person name="Ma J."/>
        </authorList>
    </citation>
    <scope>NUCLEOTIDE SEQUENCE [LARGE SCALE GENOMIC DNA]</scope>
    <source>
        <strain evidence="3">KCTC 12848</strain>
    </source>
</reference>
<keyword evidence="3" id="KW-1185">Reference proteome</keyword>
<accession>A0ABV9XWM4</accession>
<sequence>MTDTPRPAAGGSAVKVLVRVLVSAAVGAALLLAWVQAYRAGLLDRVVNETTFGEFIMLVVIGLPVALVVSGLMAGPVLWLLAVRPVWPVVLTGPVLLAVAHFLGLPERLSGLGDRWTVLILLAGLSYGLAGLLTAPAALRRRK</sequence>
<name>A0ABV9XWM4_9PSEU</name>
<feature type="transmembrane region" description="Helical" evidence="1">
    <location>
        <begin position="86"/>
        <end position="104"/>
    </location>
</feature>
<keyword evidence="1" id="KW-1133">Transmembrane helix</keyword>